<protein>
    <submittedName>
        <fullName evidence="5">Ribosomal protein L24</fullName>
    </submittedName>
</protein>
<dbReference type="Pfam" id="PF00467">
    <property type="entry name" value="KOW"/>
    <property type="match status" value="1"/>
</dbReference>
<reference evidence="5" key="3">
    <citation type="submission" date="2018-08" db="EMBL/GenBank/DDBJ databases">
        <title>Leveraging single-cell genomics to expand the Fungal Tree of Life.</title>
        <authorList>
            <consortium name="DOE Joint Genome Institute"/>
            <person name="Ahrendt S.R."/>
            <person name="Quandt C.A."/>
            <person name="Ciobanu D."/>
            <person name="Clum A."/>
            <person name="Salamov A."/>
            <person name="Andreopoulos B."/>
            <person name="Cheng J.-F."/>
            <person name="Woyke T."/>
            <person name="Pelin A."/>
            <person name="Henrissat B."/>
            <person name="Reynolds N."/>
            <person name="Benny G.L."/>
            <person name="Smith M.E."/>
            <person name="James T.Y."/>
            <person name="Grigoriev I.V."/>
        </authorList>
    </citation>
    <scope>NUCLEOTIDE SEQUENCE</scope>
    <source>
        <strain evidence="5">ATCC 52028</strain>
    </source>
</reference>
<sequence length="127" mass="14354">MSNTVVSSSRRKCRKAHFSAPSSERRVIMSGSLSKELRAKHLTRSLPLRIRDTVKIVRGSHKGREGQIVQVYRKKWCIYVDKIVEEKVNGASVPVPISPSNVEITNIFLDTDRKALLKRKGRSVVKA</sequence>
<dbReference type="InterPro" id="IPR005824">
    <property type="entry name" value="KOW"/>
</dbReference>
<dbReference type="PANTHER" id="PTHR11143">
    <property type="entry name" value="60S RIBOSOMAL PROTEIN L26 FAMILY MEMBER"/>
    <property type="match status" value="1"/>
</dbReference>
<proteinExistence type="inferred from homology"/>
<reference evidence="6" key="2">
    <citation type="submission" date="2018-04" db="EMBL/GenBank/DDBJ databases">
        <title>Leveraging single-cell genomics to expand the Fungal Tree of Life.</title>
        <authorList>
            <consortium name="DOE Joint Genome Institute"/>
            <person name="Ahrendt S.R."/>
            <person name="Quandt C.A."/>
            <person name="Ciobanu D."/>
            <person name="Clum A."/>
            <person name="Salamov A."/>
            <person name="Andreopoulos B."/>
            <person name="Cheng J.-F."/>
            <person name="Woyke T."/>
            <person name="Pelin A."/>
            <person name="Henrissat B."/>
            <person name="Benny G.L."/>
            <person name="Smith M.E."/>
            <person name="James T.Y."/>
            <person name="Grigoriev I.V."/>
        </authorList>
    </citation>
    <scope>NUCLEOTIDE SEQUENCE</scope>
    <source>
        <strain evidence="6">ATCC 52028</strain>
    </source>
</reference>
<dbReference type="Gene3D" id="2.30.30.30">
    <property type="match status" value="1"/>
</dbReference>
<dbReference type="Proteomes" id="UP000274922">
    <property type="component" value="Unassembled WGS sequence"/>
</dbReference>
<dbReference type="AlphaFoldDB" id="A0A4P9WVP5"/>
<dbReference type="InterPro" id="IPR041988">
    <property type="entry name" value="Ribosomal_uL24_KOW"/>
</dbReference>
<dbReference type="SUPFAM" id="SSF50104">
    <property type="entry name" value="Translation proteins SH3-like domain"/>
    <property type="match status" value="1"/>
</dbReference>
<dbReference type="InterPro" id="IPR014722">
    <property type="entry name" value="Rib_uL2_dom2"/>
</dbReference>
<name>A0A4P9WVP5_9FUNG</name>
<keyword evidence="2 5" id="KW-0689">Ribosomal protein</keyword>
<dbReference type="GO" id="GO:0003723">
    <property type="term" value="F:RNA binding"/>
    <property type="evidence" value="ECO:0007669"/>
    <property type="project" value="InterPro"/>
</dbReference>
<comment type="similarity">
    <text evidence="1">Belongs to the universal ribosomal protein uL24 family.</text>
</comment>
<dbReference type="GO" id="GO:0006412">
    <property type="term" value="P:translation"/>
    <property type="evidence" value="ECO:0007669"/>
    <property type="project" value="InterPro"/>
</dbReference>
<accession>A0A4P9WVP5</accession>
<dbReference type="CDD" id="cd06089">
    <property type="entry name" value="KOW_RPL26"/>
    <property type="match status" value="1"/>
</dbReference>
<keyword evidence="8" id="KW-1185">Reference proteome</keyword>
<evidence type="ECO:0000313" key="8">
    <source>
        <dbReference type="Proteomes" id="UP000274922"/>
    </source>
</evidence>
<dbReference type="InterPro" id="IPR005756">
    <property type="entry name" value="Ribosomal_uL24_euk/arc"/>
</dbReference>
<dbReference type="OrthoDB" id="1688503at2759"/>
<reference evidence="7 8" key="1">
    <citation type="journal article" date="2018" name="Nat. Microbiol.">
        <title>Leveraging single-cell genomics to expand the fungal tree of life.</title>
        <authorList>
            <person name="Ahrendt S.R."/>
            <person name="Quandt C.A."/>
            <person name="Ciobanu D."/>
            <person name="Clum A."/>
            <person name="Salamov A."/>
            <person name="Andreopoulos B."/>
            <person name="Cheng J.F."/>
            <person name="Woyke T."/>
            <person name="Pelin A."/>
            <person name="Henrissat B."/>
            <person name="Reynolds N.K."/>
            <person name="Benny G.L."/>
            <person name="Smith M.E."/>
            <person name="James T.Y."/>
            <person name="Grigoriev I.V."/>
        </authorList>
    </citation>
    <scope>NUCLEOTIDE SEQUENCE [LARGE SCALE GENOMIC DNA]</scope>
    <source>
        <strain evidence="7 8">ATCC 52028</strain>
    </source>
</reference>
<dbReference type="NCBIfam" id="TIGR01080">
    <property type="entry name" value="rplX_A_E"/>
    <property type="match status" value="1"/>
</dbReference>
<evidence type="ECO:0000256" key="3">
    <source>
        <dbReference type="ARBA" id="ARBA00023274"/>
    </source>
</evidence>
<dbReference type="Pfam" id="PF16906">
    <property type="entry name" value="Ribosomal_L26"/>
    <property type="match status" value="1"/>
</dbReference>
<dbReference type="SMART" id="SM00739">
    <property type="entry name" value="KOW"/>
    <property type="match status" value="1"/>
</dbReference>
<keyword evidence="3" id="KW-0687">Ribonucleoprotein</keyword>
<dbReference type="STRING" id="1555241.A0A4P9WVP5"/>
<gene>
    <name evidence="5" type="ORF">CAUPRSCDRAFT_9872</name>
    <name evidence="6" type="ORF">CXG81DRAFT_29952</name>
</gene>
<evidence type="ECO:0000259" key="4">
    <source>
        <dbReference type="SMART" id="SM00739"/>
    </source>
</evidence>
<feature type="domain" description="KOW" evidence="4">
    <location>
        <begin position="47"/>
        <end position="74"/>
    </location>
</feature>
<dbReference type="EMBL" id="ML009265">
    <property type="protein sequence ID" value="RKO97451.1"/>
    <property type="molecule type" value="Genomic_DNA"/>
</dbReference>
<dbReference type="InterPro" id="IPR008991">
    <property type="entry name" value="Translation_prot_SH3-like_sf"/>
</dbReference>
<dbReference type="GO" id="GO:0015934">
    <property type="term" value="C:large ribosomal subunit"/>
    <property type="evidence" value="ECO:0007669"/>
    <property type="project" value="InterPro"/>
</dbReference>
<evidence type="ECO:0000256" key="2">
    <source>
        <dbReference type="ARBA" id="ARBA00022980"/>
    </source>
</evidence>
<dbReference type="FunFam" id="2.30.30.30:FF:000009">
    <property type="entry name" value="60S ribosomal protein L26"/>
    <property type="match status" value="1"/>
</dbReference>
<dbReference type="EMBL" id="ML014211">
    <property type="protein sequence ID" value="RKP00524.1"/>
    <property type="molecule type" value="Genomic_DNA"/>
</dbReference>
<dbReference type="GO" id="GO:0003735">
    <property type="term" value="F:structural constituent of ribosome"/>
    <property type="evidence" value="ECO:0007669"/>
    <property type="project" value="InterPro"/>
</dbReference>
<dbReference type="Proteomes" id="UP000268535">
    <property type="component" value="Unassembled WGS sequence"/>
</dbReference>
<evidence type="ECO:0000313" key="6">
    <source>
        <dbReference type="EMBL" id="RKP00524.1"/>
    </source>
</evidence>
<evidence type="ECO:0000313" key="7">
    <source>
        <dbReference type="Proteomes" id="UP000268535"/>
    </source>
</evidence>
<evidence type="ECO:0000256" key="1">
    <source>
        <dbReference type="ARBA" id="ARBA00010618"/>
    </source>
</evidence>
<evidence type="ECO:0000313" key="5">
    <source>
        <dbReference type="EMBL" id="RKO97451.1"/>
    </source>
</evidence>
<organism evidence="5 7">
    <name type="scientific">Caulochytrium protostelioides</name>
    <dbReference type="NCBI Taxonomy" id="1555241"/>
    <lineage>
        <taxon>Eukaryota</taxon>
        <taxon>Fungi</taxon>
        <taxon>Fungi incertae sedis</taxon>
        <taxon>Chytridiomycota</taxon>
        <taxon>Chytridiomycota incertae sedis</taxon>
        <taxon>Chytridiomycetes</taxon>
        <taxon>Caulochytriales</taxon>
        <taxon>Caulochytriaceae</taxon>
        <taxon>Caulochytrium</taxon>
    </lineage>
</organism>